<keyword evidence="5" id="KW-0547">Nucleotide-binding</keyword>
<dbReference type="Pfam" id="PF08352">
    <property type="entry name" value="oligo_HPY"/>
    <property type="match status" value="2"/>
</dbReference>
<comment type="caution">
    <text evidence="9">The sequence shown here is derived from an EMBL/GenBank/DDBJ whole genome shotgun (WGS) entry which is preliminary data.</text>
</comment>
<dbReference type="InterPro" id="IPR013563">
    <property type="entry name" value="Oligopep_ABC_C"/>
</dbReference>
<dbReference type="PANTHER" id="PTHR43297:SF2">
    <property type="entry name" value="DIPEPTIDE TRANSPORT ATP-BINDING PROTEIN DPPD"/>
    <property type="match status" value="1"/>
</dbReference>
<dbReference type="InterPro" id="IPR017871">
    <property type="entry name" value="ABC_transporter-like_CS"/>
</dbReference>
<dbReference type="SUPFAM" id="SSF52540">
    <property type="entry name" value="P-loop containing nucleoside triphosphate hydrolases"/>
    <property type="match status" value="2"/>
</dbReference>
<evidence type="ECO:0000256" key="2">
    <source>
        <dbReference type="ARBA" id="ARBA00005417"/>
    </source>
</evidence>
<dbReference type="InterPro" id="IPR003593">
    <property type="entry name" value="AAA+_ATPase"/>
</dbReference>
<organism evidence="9 10">
    <name type="scientific">Ferrovibrio xuzhouensis</name>
    <dbReference type="NCBI Taxonomy" id="1576914"/>
    <lineage>
        <taxon>Bacteria</taxon>
        <taxon>Pseudomonadati</taxon>
        <taxon>Pseudomonadota</taxon>
        <taxon>Alphaproteobacteria</taxon>
        <taxon>Rhodospirillales</taxon>
        <taxon>Rhodospirillaceae</taxon>
        <taxon>Ferrovibrio</taxon>
    </lineage>
</organism>
<gene>
    <name evidence="9" type="ORF">ACFOOQ_04635</name>
</gene>
<dbReference type="InterPro" id="IPR050388">
    <property type="entry name" value="ABC_Ni/Peptide_Import"/>
</dbReference>
<dbReference type="CDD" id="cd03257">
    <property type="entry name" value="ABC_NikE_OppD_transporters"/>
    <property type="match status" value="2"/>
</dbReference>
<dbReference type="RefSeq" id="WP_379722308.1">
    <property type="nucleotide sequence ID" value="NZ_JBHRYJ010000001.1"/>
</dbReference>
<accession>A0ABV7VBG6</accession>
<keyword evidence="3" id="KW-0813">Transport</keyword>
<dbReference type="NCBIfam" id="NF008453">
    <property type="entry name" value="PRK11308.1"/>
    <property type="match status" value="2"/>
</dbReference>
<keyword evidence="7" id="KW-0472">Membrane</keyword>
<evidence type="ECO:0000256" key="4">
    <source>
        <dbReference type="ARBA" id="ARBA00022475"/>
    </source>
</evidence>
<dbReference type="GO" id="GO:0005524">
    <property type="term" value="F:ATP binding"/>
    <property type="evidence" value="ECO:0007669"/>
    <property type="project" value="UniProtKB-KW"/>
</dbReference>
<sequence>MSESLTKTPVLSIRDLSVGLPKGGDRAHAVRGLSLDVMPGEIVCLVGESGSGKSVTASTVMRLSPLPISSGNILLEGEDVLAAGKPRLRELRGSRMSMIFQEPMTALNPVHRVGEQVIELLRAHKWKGNWVSPEERVQQLFADVHLPDPARLMNAYPHQLSGGQRQRVMIAMALAMEPALLIADEPTTALDVTTQAQILELLRELQRKRGTGVLFITHDFGVVADIADRVVVMRYGEVVESGAAQEVLYNPQHDYTKMLIAAVPRLTPRAARPLAGAPVLDAKDLSKLYVSTSMFKGTREIRAVDGVNLSLYKGQTLGIVGESGSGKSTAARCVARLIEPTGGQVLLDGHDIAGLQERALHPYRRRIQVVFQDPYRSLNPRRTVGDSIIEGPLNYGTSRAEALERARGLLDTVGLDPNALDRFPHQFSGGQRQRIAIARALAMQPEILIADEAVSALDVSVQAQVLELLEQIRDRFGISILFITHDLRVAARLCDRIMVMQRGKVVEFADTATLFADPQHEYTKQLFAALPGRHWLEATPAA</sequence>
<dbReference type="NCBIfam" id="NF007739">
    <property type="entry name" value="PRK10419.1"/>
    <property type="match status" value="2"/>
</dbReference>
<keyword evidence="10" id="KW-1185">Reference proteome</keyword>
<proteinExistence type="inferred from homology"/>
<dbReference type="EMBL" id="JBHRYJ010000001">
    <property type="protein sequence ID" value="MFC3674819.1"/>
    <property type="molecule type" value="Genomic_DNA"/>
</dbReference>
<evidence type="ECO:0000313" key="9">
    <source>
        <dbReference type="EMBL" id="MFC3674819.1"/>
    </source>
</evidence>
<dbReference type="SMART" id="SM00382">
    <property type="entry name" value="AAA"/>
    <property type="match status" value="2"/>
</dbReference>
<evidence type="ECO:0000313" key="10">
    <source>
        <dbReference type="Proteomes" id="UP001595711"/>
    </source>
</evidence>
<evidence type="ECO:0000256" key="1">
    <source>
        <dbReference type="ARBA" id="ARBA00004417"/>
    </source>
</evidence>
<comment type="subcellular location">
    <subcellularLocation>
        <location evidence="1">Cell inner membrane</location>
        <topology evidence="1">Peripheral membrane protein</topology>
    </subcellularLocation>
</comment>
<dbReference type="PANTHER" id="PTHR43297">
    <property type="entry name" value="OLIGOPEPTIDE TRANSPORT ATP-BINDING PROTEIN APPD"/>
    <property type="match status" value="1"/>
</dbReference>
<name>A0ABV7VBG6_9PROT</name>
<evidence type="ECO:0000259" key="8">
    <source>
        <dbReference type="PROSITE" id="PS50893"/>
    </source>
</evidence>
<evidence type="ECO:0000256" key="5">
    <source>
        <dbReference type="ARBA" id="ARBA00022741"/>
    </source>
</evidence>
<protein>
    <submittedName>
        <fullName evidence="9">ABC transporter ATP-binding protein</fullName>
    </submittedName>
</protein>
<evidence type="ECO:0000256" key="7">
    <source>
        <dbReference type="ARBA" id="ARBA00023136"/>
    </source>
</evidence>
<dbReference type="InterPro" id="IPR003439">
    <property type="entry name" value="ABC_transporter-like_ATP-bd"/>
</dbReference>
<evidence type="ECO:0000256" key="3">
    <source>
        <dbReference type="ARBA" id="ARBA00022448"/>
    </source>
</evidence>
<feature type="domain" description="ABC transporter" evidence="8">
    <location>
        <begin position="280"/>
        <end position="527"/>
    </location>
</feature>
<dbReference type="PROSITE" id="PS50893">
    <property type="entry name" value="ABC_TRANSPORTER_2"/>
    <property type="match status" value="2"/>
</dbReference>
<keyword evidence="4" id="KW-1003">Cell membrane</keyword>
<dbReference type="InterPro" id="IPR027417">
    <property type="entry name" value="P-loop_NTPase"/>
</dbReference>
<dbReference type="Gene3D" id="3.40.50.300">
    <property type="entry name" value="P-loop containing nucleotide triphosphate hydrolases"/>
    <property type="match status" value="2"/>
</dbReference>
<reference evidence="10" key="1">
    <citation type="journal article" date="2019" name="Int. J. Syst. Evol. Microbiol.">
        <title>The Global Catalogue of Microorganisms (GCM) 10K type strain sequencing project: providing services to taxonomists for standard genome sequencing and annotation.</title>
        <authorList>
            <consortium name="The Broad Institute Genomics Platform"/>
            <consortium name="The Broad Institute Genome Sequencing Center for Infectious Disease"/>
            <person name="Wu L."/>
            <person name="Ma J."/>
        </authorList>
    </citation>
    <scope>NUCLEOTIDE SEQUENCE [LARGE SCALE GENOMIC DNA]</scope>
    <source>
        <strain evidence="10">KCTC 42182</strain>
    </source>
</reference>
<keyword evidence="6 9" id="KW-0067">ATP-binding</keyword>
<comment type="similarity">
    <text evidence="2">Belongs to the ABC transporter superfamily.</text>
</comment>
<dbReference type="Pfam" id="PF00005">
    <property type="entry name" value="ABC_tran"/>
    <property type="match status" value="2"/>
</dbReference>
<evidence type="ECO:0000256" key="6">
    <source>
        <dbReference type="ARBA" id="ARBA00022840"/>
    </source>
</evidence>
<feature type="domain" description="ABC transporter" evidence="8">
    <location>
        <begin position="11"/>
        <end position="260"/>
    </location>
</feature>
<dbReference type="PROSITE" id="PS00211">
    <property type="entry name" value="ABC_TRANSPORTER_1"/>
    <property type="match status" value="2"/>
</dbReference>
<dbReference type="Proteomes" id="UP001595711">
    <property type="component" value="Unassembled WGS sequence"/>
</dbReference>